<sequence length="457" mass="48022">MDFSTTIDRLRPSPSATPRRARALHDPGREVRAGAALAAVLVLGVGGWAVVSHLDAAVVGQGVIRLADSRRVVQAPAAGIVSAVHVANGATLRAGQKVIDFTTSDALAQERALAARALGLQAEIARLEADLRGESRVPAPAGFAGLQGADQAQAQAALAAQQAQLDAERALQRSEAAVMADRSRQIAHQIDGVGERLASLRQQEALSRDELAGYQRLYEKGLSTRTRLLALQRSVADLGGAAGSSRADIARLRTQVGETRLQLQQMRNERMAAAADRLRLARTELDTVLPGWRAARAELQRMTVHAPIAGTVSATHLPVPGSVVAAGASLLEIVPDARTMAVEMRVPINEAADLRPGQAARVRMVGPGMQTLPPLDAAVTRVSADSVQDDRTGASYYVVTVRVSPAAAQAAVRSGNFAGGVRAGMPVEVMIPTQSRTALDFLLGPLLSRSGSVFAQR</sequence>
<evidence type="ECO:0000313" key="13">
    <source>
        <dbReference type="EMBL" id="KZE18046.1"/>
    </source>
</evidence>
<keyword evidence="6" id="KW-0812">Transmembrane</keyword>
<dbReference type="InterPro" id="IPR058982">
    <property type="entry name" value="Beta-barrel_AprE"/>
</dbReference>
<keyword evidence="5 9" id="KW-0997">Cell inner membrane</keyword>
<evidence type="ECO:0000256" key="4">
    <source>
        <dbReference type="ARBA" id="ARBA00022475"/>
    </source>
</evidence>
<comment type="caution">
    <text evidence="13">The sequence shown here is derived from an EMBL/GenBank/DDBJ whole genome shotgun (WGS) entry which is preliminary data.</text>
</comment>
<dbReference type="InterPro" id="IPR058781">
    <property type="entry name" value="HH_AprE-like"/>
</dbReference>
<comment type="subcellular location">
    <subcellularLocation>
        <location evidence="1 9">Cell inner membrane</location>
        <topology evidence="1 9">Single-pass membrane protein</topology>
    </subcellularLocation>
</comment>
<gene>
    <name evidence="13" type="ORF">AVT10_09670</name>
</gene>
<proteinExistence type="inferred from homology"/>
<protein>
    <recommendedName>
        <fullName evidence="9">Membrane fusion protein (MFP) family protein</fullName>
    </recommendedName>
</protein>
<dbReference type="Pfam" id="PF26002">
    <property type="entry name" value="Beta-barrel_AprE"/>
    <property type="match status" value="1"/>
</dbReference>
<dbReference type="NCBIfam" id="TIGR01843">
    <property type="entry name" value="type_I_hlyD"/>
    <property type="match status" value="1"/>
</dbReference>
<evidence type="ECO:0000256" key="10">
    <source>
        <dbReference type="SAM" id="MobiDB-lite"/>
    </source>
</evidence>
<evidence type="ECO:0000256" key="8">
    <source>
        <dbReference type="ARBA" id="ARBA00023136"/>
    </source>
</evidence>
<dbReference type="InterPro" id="IPR010129">
    <property type="entry name" value="T1SS_HlyD"/>
</dbReference>
<keyword evidence="7" id="KW-1133">Transmembrane helix</keyword>
<dbReference type="Proteomes" id="UP000076609">
    <property type="component" value="Unassembled WGS sequence"/>
</dbReference>
<feature type="domain" description="AprE-like long alpha-helical hairpin" evidence="11">
    <location>
        <begin position="107"/>
        <end position="297"/>
    </location>
</feature>
<keyword evidence="3 9" id="KW-0813">Transport</keyword>
<dbReference type="RefSeq" id="WP_066688483.1">
    <property type="nucleotide sequence ID" value="NZ_LQQO01000003.1"/>
</dbReference>
<evidence type="ECO:0000256" key="3">
    <source>
        <dbReference type="ARBA" id="ARBA00022448"/>
    </source>
</evidence>
<keyword evidence="4 9" id="KW-1003">Cell membrane</keyword>
<reference evidence="14" key="1">
    <citation type="submission" date="2016-01" db="EMBL/GenBank/DDBJ databases">
        <title>Draft genome of Chromobacterium sp. F49.</title>
        <authorList>
            <person name="Hong K.W."/>
        </authorList>
    </citation>
    <scope>NUCLEOTIDE SEQUENCE [LARGE SCALE GENOMIC DNA]</scope>
    <source>
        <strain evidence="14">CN3</strain>
    </source>
</reference>
<dbReference type="EMBL" id="LQQO01000003">
    <property type="protein sequence ID" value="KZE18046.1"/>
    <property type="molecule type" value="Genomic_DNA"/>
</dbReference>
<name>A0ABR5YG37_9SPHN</name>
<evidence type="ECO:0000259" key="11">
    <source>
        <dbReference type="Pfam" id="PF25994"/>
    </source>
</evidence>
<dbReference type="Pfam" id="PF25994">
    <property type="entry name" value="HH_AprE"/>
    <property type="match status" value="1"/>
</dbReference>
<evidence type="ECO:0000256" key="1">
    <source>
        <dbReference type="ARBA" id="ARBA00004377"/>
    </source>
</evidence>
<evidence type="ECO:0000313" key="14">
    <source>
        <dbReference type="Proteomes" id="UP000076609"/>
    </source>
</evidence>
<comment type="similarity">
    <text evidence="2 9">Belongs to the membrane fusion protein (MFP) (TC 8.A.1) family.</text>
</comment>
<organism evidence="13 14">
    <name type="scientific">Sphingomonas hankookensis</name>
    <dbReference type="NCBI Taxonomy" id="563996"/>
    <lineage>
        <taxon>Bacteria</taxon>
        <taxon>Pseudomonadati</taxon>
        <taxon>Pseudomonadota</taxon>
        <taxon>Alphaproteobacteria</taxon>
        <taxon>Sphingomonadales</taxon>
        <taxon>Sphingomonadaceae</taxon>
        <taxon>Sphingomonas</taxon>
    </lineage>
</organism>
<dbReference type="SUPFAM" id="SSF111369">
    <property type="entry name" value="HlyD-like secretion proteins"/>
    <property type="match status" value="1"/>
</dbReference>
<keyword evidence="14" id="KW-1185">Reference proteome</keyword>
<dbReference type="InterPro" id="IPR050739">
    <property type="entry name" value="MFP"/>
</dbReference>
<evidence type="ECO:0000259" key="12">
    <source>
        <dbReference type="Pfam" id="PF26002"/>
    </source>
</evidence>
<evidence type="ECO:0000256" key="9">
    <source>
        <dbReference type="RuleBase" id="RU365093"/>
    </source>
</evidence>
<dbReference type="PANTHER" id="PTHR30386">
    <property type="entry name" value="MEMBRANE FUSION SUBUNIT OF EMRAB-TOLC MULTIDRUG EFFLUX PUMP"/>
    <property type="match status" value="1"/>
</dbReference>
<feature type="region of interest" description="Disordered" evidence="10">
    <location>
        <begin position="1"/>
        <end position="25"/>
    </location>
</feature>
<evidence type="ECO:0000256" key="7">
    <source>
        <dbReference type="ARBA" id="ARBA00022989"/>
    </source>
</evidence>
<accession>A0ABR5YG37</accession>
<evidence type="ECO:0000256" key="2">
    <source>
        <dbReference type="ARBA" id="ARBA00009477"/>
    </source>
</evidence>
<dbReference type="Gene3D" id="2.40.30.170">
    <property type="match status" value="1"/>
</dbReference>
<evidence type="ECO:0000256" key="6">
    <source>
        <dbReference type="ARBA" id="ARBA00022692"/>
    </source>
</evidence>
<dbReference type="PRINTS" id="PR01490">
    <property type="entry name" value="RTXTOXIND"/>
</dbReference>
<keyword evidence="8" id="KW-0472">Membrane</keyword>
<dbReference type="PANTHER" id="PTHR30386:SF17">
    <property type="entry name" value="ALKALINE PROTEASE SECRETION PROTEIN APRE"/>
    <property type="match status" value="1"/>
</dbReference>
<evidence type="ECO:0000256" key="5">
    <source>
        <dbReference type="ARBA" id="ARBA00022519"/>
    </source>
</evidence>
<feature type="domain" description="AprE-like beta-barrel" evidence="12">
    <location>
        <begin position="341"/>
        <end position="434"/>
    </location>
</feature>